<proteinExistence type="predicted"/>
<name>A0A2J7RMD9_9NEOP</name>
<sequence length="75" mass="8064">MQHYKYSNSRPGGVVAGSSYAFAPGLSPDYVGSHNDAFSTPPVSHSVAPTHGYGGPFTANYHAKKRLRHAYGGYY</sequence>
<keyword evidence="2" id="KW-1185">Reference proteome</keyword>
<evidence type="ECO:0000313" key="2">
    <source>
        <dbReference type="Proteomes" id="UP000235965"/>
    </source>
</evidence>
<dbReference type="Proteomes" id="UP000235965">
    <property type="component" value="Unassembled WGS sequence"/>
</dbReference>
<dbReference type="EMBL" id="NEVH01002564">
    <property type="protein sequence ID" value="PNF41979.1"/>
    <property type="molecule type" value="Genomic_DNA"/>
</dbReference>
<dbReference type="InParanoid" id="A0A2J7RMD9"/>
<dbReference type="OrthoDB" id="6630425at2759"/>
<comment type="caution">
    <text evidence="1">The sequence shown here is derived from an EMBL/GenBank/DDBJ whole genome shotgun (WGS) entry which is preliminary data.</text>
</comment>
<protein>
    <submittedName>
        <fullName evidence="1">Uncharacterized protein</fullName>
    </submittedName>
</protein>
<evidence type="ECO:0000313" key="1">
    <source>
        <dbReference type="EMBL" id="PNF41979.1"/>
    </source>
</evidence>
<gene>
    <name evidence="1" type="ORF">B7P43_G13674</name>
</gene>
<accession>A0A2J7RMD9</accession>
<dbReference type="AlphaFoldDB" id="A0A2J7RMD9"/>
<organism evidence="1 2">
    <name type="scientific">Cryptotermes secundus</name>
    <dbReference type="NCBI Taxonomy" id="105785"/>
    <lineage>
        <taxon>Eukaryota</taxon>
        <taxon>Metazoa</taxon>
        <taxon>Ecdysozoa</taxon>
        <taxon>Arthropoda</taxon>
        <taxon>Hexapoda</taxon>
        <taxon>Insecta</taxon>
        <taxon>Pterygota</taxon>
        <taxon>Neoptera</taxon>
        <taxon>Polyneoptera</taxon>
        <taxon>Dictyoptera</taxon>
        <taxon>Blattodea</taxon>
        <taxon>Blattoidea</taxon>
        <taxon>Termitoidae</taxon>
        <taxon>Kalotermitidae</taxon>
        <taxon>Cryptotermitinae</taxon>
        <taxon>Cryptotermes</taxon>
    </lineage>
</organism>
<reference evidence="1 2" key="1">
    <citation type="submission" date="2017-12" db="EMBL/GenBank/DDBJ databases">
        <title>Hemimetabolous genomes reveal molecular basis of termite eusociality.</title>
        <authorList>
            <person name="Harrison M.C."/>
            <person name="Jongepier E."/>
            <person name="Robertson H.M."/>
            <person name="Arning N."/>
            <person name="Bitard-Feildel T."/>
            <person name="Chao H."/>
            <person name="Childers C.P."/>
            <person name="Dinh H."/>
            <person name="Doddapaneni H."/>
            <person name="Dugan S."/>
            <person name="Gowin J."/>
            <person name="Greiner C."/>
            <person name="Han Y."/>
            <person name="Hu H."/>
            <person name="Hughes D.S.T."/>
            <person name="Huylmans A.-K."/>
            <person name="Kemena C."/>
            <person name="Kremer L.P.M."/>
            <person name="Lee S.L."/>
            <person name="Lopez-Ezquerra A."/>
            <person name="Mallet L."/>
            <person name="Monroy-Kuhn J.M."/>
            <person name="Moser A."/>
            <person name="Murali S.C."/>
            <person name="Muzny D.M."/>
            <person name="Otani S."/>
            <person name="Piulachs M.-D."/>
            <person name="Poelchau M."/>
            <person name="Qu J."/>
            <person name="Schaub F."/>
            <person name="Wada-Katsumata A."/>
            <person name="Worley K.C."/>
            <person name="Xie Q."/>
            <person name="Ylla G."/>
            <person name="Poulsen M."/>
            <person name="Gibbs R.A."/>
            <person name="Schal C."/>
            <person name="Richards S."/>
            <person name="Belles X."/>
            <person name="Korb J."/>
            <person name="Bornberg-Bauer E."/>
        </authorList>
    </citation>
    <scope>NUCLEOTIDE SEQUENCE [LARGE SCALE GENOMIC DNA]</scope>
    <source>
        <tissue evidence="1">Whole body</tissue>
    </source>
</reference>